<dbReference type="STRING" id="478820.A0A196SEP7"/>
<dbReference type="SUPFAM" id="SSF55979">
    <property type="entry name" value="DNA clamp"/>
    <property type="match status" value="2"/>
</dbReference>
<dbReference type="OrthoDB" id="337581at2759"/>
<dbReference type="Proteomes" id="UP000078348">
    <property type="component" value="Unassembled WGS sequence"/>
</dbReference>
<evidence type="ECO:0000313" key="6">
    <source>
        <dbReference type="EMBL" id="OAO14612.1"/>
    </source>
</evidence>
<organism evidence="6 7">
    <name type="scientific">Blastocystis sp. subtype 1 (strain ATCC 50177 / NandII)</name>
    <dbReference type="NCBI Taxonomy" id="478820"/>
    <lineage>
        <taxon>Eukaryota</taxon>
        <taxon>Sar</taxon>
        <taxon>Stramenopiles</taxon>
        <taxon>Bigyra</taxon>
        <taxon>Opalozoa</taxon>
        <taxon>Opalinata</taxon>
        <taxon>Blastocystidae</taxon>
        <taxon>Blastocystis</taxon>
    </lineage>
</organism>
<comment type="similarity">
    <text evidence="2">Belongs to the rad1 family.</text>
</comment>
<sequence length="278" mass="30828">MNANAALSVMKCKLLSAQTLIDVLNVISDSDKNEEVRIDFSDTGMTFHVTDKTKSLQVSSHMPSSLFDAYSMEGQTDSVSCTLEPFSKCVSIFGSSKLMMTTLQMAYSSDDNCIKLILDENEMHSECQIRTLASVDDVPDYAPLFTDDTTHMGAIITPSALRCALSDIEAMKAATEVEIACHPEGGLCISCDDSSVVYDGYLDNISSLLLEFHCREEKSWKYNRQLLLRCGKPLSLSTKVFMRITTEGIICLQHLFNDDPESPLFIDCFIHPLEVISP</sequence>
<keyword evidence="3" id="KW-0227">DNA damage</keyword>
<protein>
    <submittedName>
        <fullName evidence="6">DNA damage checkpoint protein rad24</fullName>
    </submittedName>
</protein>
<dbReference type="Gene3D" id="3.70.10.10">
    <property type="match status" value="1"/>
</dbReference>
<dbReference type="Pfam" id="PF02144">
    <property type="entry name" value="Rad1"/>
    <property type="match status" value="1"/>
</dbReference>
<comment type="caution">
    <text evidence="6">The sequence shown here is derived from an EMBL/GenBank/DDBJ whole genome shotgun (WGS) entry which is preliminary data.</text>
</comment>
<dbReference type="InterPro" id="IPR046938">
    <property type="entry name" value="DNA_clamp_sf"/>
</dbReference>
<keyword evidence="5" id="KW-0539">Nucleus</keyword>
<dbReference type="InterPro" id="IPR003021">
    <property type="entry name" value="Rad1_Rec1_Rad17"/>
</dbReference>
<accession>A0A196SEP7</accession>
<dbReference type="GO" id="GO:0000077">
    <property type="term" value="P:DNA damage checkpoint signaling"/>
    <property type="evidence" value="ECO:0007669"/>
    <property type="project" value="InterPro"/>
</dbReference>
<dbReference type="PANTHER" id="PTHR10870:SF0">
    <property type="entry name" value="CELL CYCLE CHECKPOINT PROTEIN RAD1"/>
    <property type="match status" value="1"/>
</dbReference>
<reference evidence="6 7" key="1">
    <citation type="submission" date="2016-05" db="EMBL/GenBank/DDBJ databases">
        <title>Nuclear genome of Blastocystis sp. subtype 1 NandII.</title>
        <authorList>
            <person name="Gentekaki E."/>
            <person name="Curtis B."/>
            <person name="Stairs C."/>
            <person name="Eme L."/>
            <person name="Herman E."/>
            <person name="Klimes V."/>
            <person name="Arias M.C."/>
            <person name="Elias M."/>
            <person name="Hilliou F."/>
            <person name="Klute M."/>
            <person name="Malik S.-B."/>
            <person name="Pightling A."/>
            <person name="Rachubinski R."/>
            <person name="Salas D."/>
            <person name="Schlacht A."/>
            <person name="Suga H."/>
            <person name="Archibald J."/>
            <person name="Ball S.G."/>
            <person name="Clark G."/>
            <person name="Dacks J."/>
            <person name="Van Der Giezen M."/>
            <person name="Tsaousis A."/>
            <person name="Roger A."/>
        </authorList>
    </citation>
    <scope>NUCLEOTIDE SEQUENCE [LARGE SCALE GENOMIC DNA]</scope>
    <source>
        <strain evidence="7">ATCC 50177 / NandII</strain>
    </source>
</reference>
<dbReference type="EMBL" id="LXWW01000228">
    <property type="protein sequence ID" value="OAO14612.1"/>
    <property type="molecule type" value="Genomic_DNA"/>
</dbReference>
<dbReference type="AlphaFoldDB" id="A0A196SEP7"/>
<evidence type="ECO:0000256" key="5">
    <source>
        <dbReference type="ARBA" id="ARBA00023242"/>
    </source>
</evidence>
<dbReference type="PANTHER" id="PTHR10870">
    <property type="entry name" value="CELL CYCLE CHECKPOINT PROTEIN RAD1"/>
    <property type="match status" value="1"/>
</dbReference>
<evidence type="ECO:0000256" key="1">
    <source>
        <dbReference type="ARBA" id="ARBA00004123"/>
    </source>
</evidence>
<evidence type="ECO:0000256" key="4">
    <source>
        <dbReference type="ARBA" id="ARBA00023204"/>
    </source>
</evidence>
<dbReference type="GO" id="GO:0030896">
    <property type="term" value="C:checkpoint clamp complex"/>
    <property type="evidence" value="ECO:0007669"/>
    <property type="project" value="TreeGrafter"/>
</dbReference>
<evidence type="ECO:0000256" key="3">
    <source>
        <dbReference type="ARBA" id="ARBA00022763"/>
    </source>
</evidence>
<dbReference type="GO" id="GO:0006281">
    <property type="term" value="P:DNA repair"/>
    <property type="evidence" value="ECO:0007669"/>
    <property type="project" value="UniProtKB-KW"/>
</dbReference>
<evidence type="ECO:0000256" key="2">
    <source>
        <dbReference type="ARBA" id="ARBA00010991"/>
    </source>
</evidence>
<gene>
    <name evidence="6" type="ORF">AV274_3655</name>
</gene>
<evidence type="ECO:0000313" key="7">
    <source>
        <dbReference type="Proteomes" id="UP000078348"/>
    </source>
</evidence>
<keyword evidence="7" id="KW-1185">Reference proteome</keyword>
<comment type="subcellular location">
    <subcellularLocation>
        <location evidence="1">Nucleus</location>
    </subcellularLocation>
</comment>
<proteinExistence type="inferred from homology"/>
<keyword evidence="4" id="KW-0234">DNA repair</keyword>
<dbReference type="PRINTS" id="PR01245">
    <property type="entry name" value="RAD1REC1"/>
</dbReference>
<name>A0A196SEP7_BLAHN</name>